<comment type="caution">
    <text evidence="2">The sequence shown here is derived from an EMBL/GenBank/DDBJ whole genome shotgun (WGS) entry which is preliminary data.</text>
</comment>
<reference evidence="2" key="1">
    <citation type="journal article" date="2015" name="Nature">
        <title>Complex archaea that bridge the gap between prokaryotes and eukaryotes.</title>
        <authorList>
            <person name="Spang A."/>
            <person name="Saw J.H."/>
            <person name="Jorgensen S.L."/>
            <person name="Zaremba-Niedzwiedzka K."/>
            <person name="Martijn J."/>
            <person name="Lind A.E."/>
            <person name="van Eijk R."/>
            <person name="Schleper C."/>
            <person name="Guy L."/>
            <person name="Ettema T.J."/>
        </authorList>
    </citation>
    <scope>NUCLEOTIDE SEQUENCE</scope>
</reference>
<accession>A0A0F9DPR0</accession>
<evidence type="ECO:0000256" key="1">
    <source>
        <dbReference type="SAM" id="MobiDB-lite"/>
    </source>
</evidence>
<dbReference type="EMBL" id="LAZR01040661">
    <property type="protein sequence ID" value="KKL13933.1"/>
    <property type="molecule type" value="Genomic_DNA"/>
</dbReference>
<name>A0A0F9DPR0_9ZZZZ</name>
<proteinExistence type="predicted"/>
<sequence length="107" mass="12189">MAYTPKAGPDPSGAEPDKAEQDRLQERLAAIVGRLDKEADDRVGKRLIVEKRWLQDLAQYHGRYTEELVKALKEARKSTLFINSTRPKTNTMASRLSDMLFPTDEKN</sequence>
<gene>
    <name evidence="2" type="ORF">LCGC14_2520830</name>
</gene>
<evidence type="ECO:0000313" key="2">
    <source>
        <dbReference type="EMBL" id="KKL13933.1"/>
    </source>
</evidence>
<protein>
    <submittedName>
        <fullName evidence="2">Uncharacterized protein</fullName>
    </submittedName>
</protein>
<organism evidence="2">
    <name type="scientific">marine sediment metagenome</name>
    <dbReference type="NCBI Taxonomy" id="412755"/>
    <lineage>
        <taxon>unclassified sequences</taxon>
        <taxon>metagenomes</taxon>
        <taxon>ecological metagenomes</taxon>
    </lineage>
</organism>
<feature type="non-terminal residue" evidence="2">
    <location>
        <position position="107"/>
    </location>
</feature>
<feature type="region of interest" description="Disordered" evidence="1">
    <location>
        <begin position="1"/>
        <end position="21"/>
    </location>
</feature>
<dbReference type="AlphaFoldDB" id="A0A0F9DPR0"/>